<accession>A0A9N9X5T4</accession>
<evidence type="ECO:0000256" key="3">
    <source>
        <dbReference type="SAM" id="MobiDB-lite"/>
    </source>
</evidence>
<dbReference type="InterPro" id="IPR049258">
    <property type="entry name" value="ODAD1_CC"/>
</dbReference>
<protein>
    <recommendedName>
        <fullName evidence="4">ODAD1 central coiled coil region domain-containing protein</fullName>
    </recommendedName>
</protein>
<dbReference type="AlphaFoldDB" id="A0A9N9X5T4"/>
<keyword evidence="1 2" id="KW-0175">Coiled coil</keyword>
<reference evidence="5" key="1">
    <citation type="submission" date="2022-01" db="EMBL/GenBank/DDBJ databases">
        <authorList>
            <person name="King R."/>
        </authorList>
    </citation>
    <scope>NUCLEOTIDE SEQUENCE</scope>
</reference>
<sequence length="323" mass="38326">MSATNQKLRHEFNKIWDNLINNLCIGKKFMLDLIEQASIAYDQREEWVSKLQFLRTKAHNDLIAHIQEMRVLQRKRDNDEKLQDFFATKGQKRIMRDLEAKEMKKRELNKDNMEKRLERYLQILISIKEFTGEERVQAIAKNFLNQEEENFAMFKYINHLNKEMEQLSDNLGTLHQKIDEQKTLHEMRRVQQEAKLNDLLDQFNEAKTTANSKVDELRKVDQKLKTIMVGIGNLFKMFKCKNDPLMKLLGTNETINNCNVILYLEILEKNIQEALVSVYYKEKHLCNFIIPSGGEEETEDRSDDHHGIEDRSSDSTNRENSYY</sequence>
<dbReference type="OrthoDB" id="6775707at2759"/>
<dbReference type="PANTHER" id="PTHR21694:SF18">
    <property type="entry name" value="COILED-COIL DOMAIN-CONTAINING PROTEIN 63"/>
    <property type="match status" value="1"/>
</dbReference>
<feature type="domain" description="ODAD1 central coiled coil region" evidence="4">
    <location>
        <begin position="6"/>
        <end position="250"/>
    </location>
</feature>
<dbReference type="EMBL" id="OU896710">
    <property type="protein sequence ID" value="CAG9820690.1"/>
    <property type="molecule type" value="Genomic_DNA"/>
</dbReference>
<name>A0A9N9X5T4_PHACE</name>
<feature type="compositionally biased region" description="Basic and acidic residues" evidence="3">
    <location>
        <begin position="302"/>
        <end position="317"/>
    </location>
</feature>
<organism evidence="5 6">
    <name type="scientific">Phaedon cochleariae</name>
    <name type="common">Mustard beetle</name>
    <dbReference type="NCBI Taxonomy" id="80249"/>
    <lineage>
        <taxon>Eukaryota</taxon>
        <taxon>Metazoa</taxon>
        <taxon>Ecdysozoa</taxon>
        <taxon>Arthropoda</taxon>
        <taxon>Hexapoda</taxon>
        <taxon>Insecta</taxon>
        <taxon>Pterygota</taxon>
        <taxon>Neoptera</taxon>
        <taxon>Endopterygota</taxon>
        <taxon>Coleoptera</taxon>
        <taxon>Polyphaga</taxon>
        <taxon>Cucujiformia</taxon>
        <taxon>Chrysomeloidea</taxon>
        <taxon>Chrysomelidae</taxon>
        <taxon>Chrysomelinae</taxon>
        <taxon>Chrysomelini</taxon>
        <taxon>Phaedon</taxon>
    </lineage>
</organism>
<evidence type="ECO:0000256" key="1">
    <source>
        <dbReference type="ARBA" id="ARBA00023054"/>
    </source>
</evidence>
<gene>
    <name evidence="5" type="ORF">PHAECO_LOCUS8405</name>
</gene>
<feature type="coiled-coil region" evidence="2">
    <location>
        <begin position="157"/>
        <end position="220"/>
    </location>
</feature>
<evidence type="ECO:0000259" key="4">
    <source>
        <dbReference type="Pfam" id="PF21773"/>
    </source>
</evidence>
<evidence type="ECO:0000313" key="5">
    <source>
        <dbReference type="EMBL" id="CAG9820690.1"/>
    </source>
</evidence>
<feature type="region of interest" description="Disordered" evidence="3">
    <location>
        <begin position="294"/>
        <end position="323"/>
    </location>
</feature>
<keyword evidence="6" id="KW-1185">Reference proteome</keyword>
<dbReference type="Pfam" id="PF21773">
    <property type="entry name" value="ODAD1_CC"/>
    <property type="match status" value="1"/>
</dbReference>
<proteinExistence type="predicted"/>
<reference evidence="5" key="2">
    <citation type="submission" date="2022-10" db="EMBL/GenBank/DDBJ databases">
        <authorList>
            <consortium name="ENA_rothamsted_submissions"/>
            <consortium name="culmorum"/>
            <person name="King R."/>
        </authorList>
    </citation>
    <scope>NUCLEOTIDE SEQUENCE</scope>
</reference>
<dbReference type="PANTHER" id="PTHR21694">
    <property type="entry name" value="COILED-COIL DOMAIN-CONTAINING PROTEIN 63"/>
    <property type="match status" value="1"/>
</dbReference>
<dbReference type="InterPro" id="IPR051876">
    <property type="entry name" value="ODA-DC/CCD"/>
</dbReference>
<feature type="coiled-coil region" evidence="2">
    <location>
        <begin position="91"/>
        <end position="123"/>
    </location>
</feature>
<evidence type="ECO:0000313" key="6">
    <source>
        <dbReference type="Proteomes" id="UP001153737"/>
    </source>
</evidence>
<dbReference type="Proteomes" id="UP001153737">
    <property type="component" value="Chromosome 4"/>
</dbReference>
<evidence type="ECO:0000256" key="2">
    <source>
        <dbReference type="SAM" id="Coils"/>
    </source>
</evidence>